<accession>A0A7H0GRN2</accession>
<dbReference type="Proteomes" id="UP000516093">
    <property type="component" value="Chromosome"/>
</dbReference>
<dbReference type="InterPro" id="IPR054485">
    <property type="entry name" value="FlK-like_dom"/>
</dbReference>
<gene>
    <name evidence="2" type="ORF">H9L05_12380</name>
</gene>
<dbReference type="SUPFAM" id="SSF54637">
    <property type="entry name" value="Thioesterase/thiol ester dehydrase-isomerase"/>
    <property type="match status" value="1"/>
</dbReference>
<dbReference type="EMBL" id="CP060784">
    <property type="protein sequence ID" value="QNP50948.1"/>
    <property type="molecule type" value="Genomic_DNA"/>
</dbReference>
<feature type="domain" description="Fluoroacetyl-CoA-specific thioesterase-like" evidence="1">
    <location>
        <begin position="17"/>
        <end position="120"/>
    </location>
</feature>
<dbReference type="KEGG" id="hqi:H9L05_12380"/>
<dbReference type="AlphaFoldDB" id="A0A7H0GRN2"/>
<organism evidence="2 3">
    <name type="scientific">Hymenobacter qilianensis</name>
    <dbReference type="NCBI Taxonomy" id="1385715"/>
    <lineage>
        <taxon>Bacteria</taxon>
        <taxon>Pseudomonadati</taxon>
        <taxon>Bacteroidota</taxon>
        <taxon>Cytophagia</taxon>
        <taxon>Cytophagales</taxon>
        <taxon>Hymenobacteraceae</taxon>
        <taxon>Hymenobacter</taxon>
    </lineage>
</organism>
<sequence length="137" mass="14824">MKSPFHPGDVKTYSFVVTAADFATMEGHTVHEVLSTFALGRGMEWAGRLFVLEMLEAGEEGIGTMLQVEHHAPAFAGETVEFRATFAALENRELTCAVEVRVGERLVATGRTGQRIVSREKLAARFAALRAGSPTSA</sequence>
<evidence type="ECO:0000313" key="2">
    <source>
        <dbReference type="EMBL" id="QNP50948.1"/>
    </source>
</evidence>
<dbReference type="InterPro" id="IPR025540">
    <property type="entry name" value="FlK"/>
</dbReference>
<name>A0A7H0GRN2_9BACT</name>
<dbReference type="PANTHER" id="PTHR36934:SF1">
    <property type="entry name" value="THIOESTERASE DOMAIN-CONTAINING PROTEIN"/>
    <property type="match status" value="1"/>
</dbReference>
<proteinExistence type="predicted"/>
<evidence type="ECO:0000313" key="3">
    <source>
        <dbReference type="Proteomes" id="UP000516093"/>
    </source>
</evidence>
<protein>
    <recommendedName>
        <fullName evidence="1">Fluoroacetyl-CoA-specific thioesterase-like domain-containing protein</fullName>
    </recommendedName>
</protein>
<reference evidence="2 3" key="1">
    <citation type="submission" date="2020-08" db="EMBL/GenBank/DDBJ databases">
        <title>Genome sequence of Hymenobacter qilianensis JCM 19763T.</title>
        <authorList>
            <person name="Hyun D.-W."/>
            <person name="Bae J.-W."/>
        </authorList>
    </citation>
    <scope>NUCLEOTIDE SEQUENCE [LARGE SCALE GENOMIC DNA]</scope>
    <source>
        <strain evidence="2 3">JCM 19763</strain>
    </source>
</reference>
<dbReference type="Pfam" id="PF22636">
    <property type="entry name" value="FlK"/>
    <property type="match status" value="1"/>
</dbReference>
<keyword evidence="3" id="KW-1185">Reference proteome</keyword>
<evidence type="ECO:0000259" key="1">
    <source>
        <dbReference type="Pfam" id="PF22636"/>
    </source>
</evidence>
<dbReference type="CDD" id="cd03440">
    <property type="entry name" value="hot_dog"/>
    <property type="match status" value="1"/>
</dbReference>
<dbReference type="RefSeq" id="WP_187731253.1">
    <property type="nucleotide sequence ID" value="NZ_BMFN01000001.1"/>
</dbReference>
<dbReference type="InterPro" id="IPR029069">
    <property type="entry name" value="HotDog_dom_sf"/>
</dbReference>
<dbReference type="PANTHER" id="PTHR36934">
    <property type="entry name" value="BLR0278 PROTEIN"/>
    <property type="match status" value="1"/>
</dbReference>
<dbReference type="Gene3D" id="3.10.129.10">
    <property type="entry name" value="Hotdog Thioesterase"/>
    <property type="match status" value="1"/>
</dbReference>